<comment type="caution">
    <text evidence="1">The sequence shown here is derived from an EMBL/GenBank/DDBJ whole genome shotgun (WGS) entry which is preliminary data.</text>
</comment>
<protein>
    <recommendedName>
        <fullName evidence="3">WXG100 family type VII secretion target</fullName>
    </recommendedName>
</protein>
<accession>A0ABU3WUJ9</accession>
<dbReference type="EMBL" id="WBMO01000005">
    <property type="protein sequence ID" value="MDV2477665.1"/>
    <property type="molecule type" value="Genomic_DNA"/>
</dbReference>
<organism evidence="1 2">
    <name type="scientific">Rhodococcus zopfii</name>
    <dbReference type="NCBI Taxonomy" id="43772"/>
    <lineage>
        <taxon>Bacteria</taxon>
        <taxon>Bacillati</taxon>
        <taxon>Actinomycetota</taxon>
        <taxon>Actinomycetes</taxon>
        <taxon>Mycobacteriales</taxon>
        <taxon>Nocardiaceae</taxon>
        <taxon>Rhodococcus</taxon>
    </lineage>
</organism>
<keyword evidence="2" id="KW-1185">Reference proteome</keyword>
<sequence length="398" mass="40995">MSIDTRIFGDPVTCYACADSLANLAAGVNQQLTSARAGRSESEHEFIGTTGDEFRRQLDSMISGTAAVADQTDAIAAALRTFADQLVTARARMTQAETTAADAGLPVEFGIGIGEPIEIDPTSYDVAPQVLRARQVAAYNAALELVAEGREIEGAAHSRFAEALRGPTTILKDAEAQWGWLAAFAVTGYIGTAFNELSKWGPIAADRAAMLTRFRELAAEAARLGDPYPEATAARAIRAFQGSADDAARFAAENSRLLAGLGDNLAVKLLGLSVLDTLDELRLVDKAAVLENGSVLGKVGSKIPGVGLGLTALQTYADVTNAEDSGDAVKAVAKDVGGFVAGTVATELILASAAGGPVTLLAVGAGVGVAFGVGEVIEHWDDISGGAGSAARWVGDLF</sequence>
<evidence type="ECO:0008006" key="3">
    <source>
        <dbReference type="Google" id="ProtNLM"/>
    </source>
</evidence>
<evidence type="ECO:0000313" key="1">
    <source>
        <dbReference type="EMBL" id="MDV2477665.1"/>
    </source>
</evidence>
<dbReference type="Proteomes" id="UP001275440">
    <property type="component" value="Unassembled WGS sequence"/>
</dbReference>
<reference evidence="1 2" key="1">
    <citation type="submission" date="2019-10" db="EMBL/GenBank/DDBJ databases">
        <title>Draft Genome Assembly of Rhodococcus zopfii DSM44189.</title>
        <authorList>
            <person name="Sutton J.M."/>
            <person name="Akob D.M."/>
            <person name="Bushman T.J."/>
        </authorList>
    </citation>
    <scope>NUCLEOTIDE SEQUENCE [LARGE SCALE GENOMIC DNA]</scope>
    <source>
        <strain evidence="1 2">DSM 44189</strain>
    </source>
</reference>
<evidence type="ECO:0000313" key="2">
    <source>
        <dbReference type="Proteomes" id="UP001275440"/>
    </source>
</evidence>
<name>A0ABU3WUJ9_9NOCA</name>
<gene>
    <name evidence="1" type="ORF">F8M49_23885</name>
</gene>
<proteinExistence type="predicted"/>